<accession>A0AAI9K539</accession>
<protein>
    <submittedName>
        <fullName evidence="3">Uncharacterized protein</fullName>
    </submittedName>
</protein>
<feature type="transmembrane region" description="Helical" evidence="2">
    <location>
        <begin position="224"/>
        <end position="241"/>
    </location>
</feature>
<evidence type="ECO:0000256" key="2">
    <source>
        <dbReference type="SAM" id="Phobius"/>
    </source>
</evidence>
<feature type="transmembrane region" description="Helical" evidence="2">
    <location>
        <begin position="154"/>
        <end position="180"/>
    </location>
</feature>
<reference evidence="3" key="1">
    <citation type="submission" date="2020-06" db="EMBL/GenBank/DDBJ databases">
        <title>Characterization of fructooligosaccharide metabolism and fructooligosaccharide-degrading enzymes in human commensal butyrate producers.</title>
        <authorList>
            <person name="Tanno H."/>
            <person name="Fujii T."/>
            <person name="Hirano K."/>
            <person name="Maeno S."/>
            <person name="Tonozuka T."/>
            <person name="Sakamoto M."/>
            <person name="Ohkuma M."/>
            <person name="Tochio T."/>
            <person name="Endo A."/>
        </authorList>
    </citation>
    <scope>NUCLEOTIDE SEQUENCE</scope>
    <source>
        <strain evidence="3">JCM 31265</strain>
    </source>
</reference>
<keyword evidence="2" id="KW-0472">Membrane</keyword>
<comment type="caution">
    <text evidence="3">The sequence shown here is derived from an EMBL/GenBank/DDBJ whole genome shotgun (WGS) entry which is preliminary data.</text>
</comment>
<evidence type="ECO:0000313" key="3">
    <source>
        <dbReference type="EMBL" id="GFO94529.1"/>
    </source>
</evidence>
<dbReference type="Proteomes" id="UP000660047">
    <property type="component" value="Unassembled WGS sequence"/>
</dbReference>
<feature type="transmembrane region" description="Helical" evidence="2">
    <location>
        <begin position="201"/>
        <end position="218"/>
    </location>
</feature>
<keyword evidence="2" id="KW-1133">Transmembrane helix</keyword>
<feature type="coiled-coil region" evidence="1">
    <location>
        <begin position="4"/>
        <end position="107"/>
    </location>
</feature>
<proteinExistence type="predicted"/>
<organism evidence="3 4">
    <name type="scientific">Coprococcus eutactus</name>
    <dbReference type="NCBI Taxonomy" id="33043"/>
    <lineage>
        <taxon>Bacteria</taxon>
        <taxon>Bacillati</taxon>
        <taxon>Bacillota</taxon>
        <taxon>Clostridia</taxon>
        <taxon>Lachnospirales</taxon>
        <taxon>Lachnospiraceae</taxon>
        <taxon>Coprococcus</taxon>
    </lineage>
</organism>
<name>A0AAI9K539_9FIRM</name>
<keyword evidence="1" id="KW-0175">Coiled coil</keyword>
<evidence type="ECO:0000313" key="4">
    <source>
        <dbReference type="Proteomes" id="UP000660047"/>
    </source>
</evidence>
<evidence type="ECO:0000256" key="1">
    <source>
        <dbReference type="SAM" id="Coils"/>
    </source>
</evidence>
<keyword evidence="2" id="KW-0812">Transmembrane</keyword>
<dbReference type="SUPFAM" id="SSF63825">
    <property type="entry name" value="YWTD domain"/>
    <property type="match status" value="1"/>
</dbReference>
<dbReference type="EMBL" id="BLYL01000008">
    <property type="protein sequence ID" value="GFO94529.1"/>
    <property type="molecule type" value="Genomic_DNA"/>
</dbReference>
<sequence length="606" mass="69699">MTDRAKKLNREEKLQLQAEKLKEQAQIDLEGYVMCRSALRATRTDLHEESERYDRLREEYEELKNRRAPYKVLFYKRRRIRKCKKHIKELGRAKKRLRKQMKEHREGVRRRTATNTFAFVAALAMFAMMAWRIWQLAQGVYYMAFYRNGEALEITAVAVLRQLLLVACIVYGLVVVWQSLQVWGMKREGWNGVIRIKVKQKAYWIMMIGVPLQIVSHGDMLTNAMMLITIISQMVMAALLSTVQSRRILVKIFAWCYVGGICVIWLYGGVYCRNFEISGNDSGTSTYAVDNKSNFSQIWEMSTEPEFYHMGMYAQNRDTDYGMMIIPGLAYADTIGSESRKIENCTSMTPQGLAVTKEYTFVSAYCKTKKHKSVIFVLDTQTGKYIKTLVLKDTTHAGGLAYDTKNNVLWVSSYMIDEDEDRSRKASISCLTLDSIEKYDVAQGKPIKYRNTCSVMFPATSFITIYDGHIYAGYWRKDKNSYSMAASYEIVNGGTAISSEEDEAFYIPGRVQGLQVYKNEIIFSISYGIDESRIEVYDTDTGKLSSVNYGTETPRQVVKLPQKLEQIYSYNGKLYCLFESASFAYRLTAPVCMDRIVGLDEMALVE</sequence>
<feature type="transmembrane region" description="Helical" evidence="2">
    <location>
        <begin position="112"/>
        <end position="134"/>
    </location>
</feature>
<feature type="transmembrane region" description="Helical" evidence="2">
    <location>
        <begin position="248"/>
        <end position="268"/>
    </location>
</feature>
<dbReference type="AlphaFoldDB" id="A0AAI9K539"/>
<dbReference type="RefSeq" id="WP_055224158.1">
    <property type="nucleotide sequence ID" value="NZ_BLYL01000008.1"/>
</dbReference>
<gene>
    <name evidence="3" type="ORF">COEU31_15750</name>
</gene>